<protein>
    <submittedName>
        <fullName evidence="2">DUF115 domain-containing protein</fullName>
    </submittedName>
</protein>
<feature type="domain" description="6-hydroxymethylpterin diphosphokinase MptE-like" evidence="1">
    <location>
        <begin position="59"/>
        <end position="221"/>
    </location>
</feature>
<gene>
    <name evidence="2" type="ORF">DW707_01940</name>
</gene>
<dbReference type="Gene3D" id="3.90.1480.10">
    <property type="entry name" value="Alpha-2,3-sialyltransferase"/>
    <property type="match status" value="1"/>
</dbReference>
<dbReference type="RefSeq" id="WP_118585421.1">
    <property type="nucleotide sequence ID" value="NZ_QRVS01000004.1"/>
</dbReference>
<dbReference type="PANTHER" id="PTHR41786">
    <property type="entry name" value="MOTILITY ACCESSORY FACTOR MAF"/>
    <property type="match status" value="1"/>
</dbReference>
<accession>A0A3R6FN76</accession>
<dbReference type="InterPro" id="IPR002826">
    <property type="entry name" value="MptE-like"/>
</dbReference>
<dbReference type="Proteomes" id="UP000286271">
    <property type="component" value="Unassembled WGS sequence"/>
</dbReference>
<sequence length="286" mass="33474">MAVPAAIKKCIPDGIKNSLIYHVNKYRWQKKQFPKLKTALWDDSVGYFFRQFGIGSKFKELKKFRNKYQGKRCFIIATGPSLTMEDVEMLKNEYTFAVNSMVNVMEKMSYIPTFYAIQDGFAYERLRDKIKATTLNYAFIADWKMKKEYFSDKEWIQYPLTAWDYFNAYPEASFEDKVSFSDDAFKRVFDGFSITYSALQLAVYMGFKEIYLLGSDCNYEKGVKNFAEYRDEKHMNACVSNGERMIRAFEVAAKWAEAHDVKIYNATRGGMLEAFERVTLEDVLTE</sequence>
<proteinExistence type="predicted"/>
<evidence type="ECO:0000259" key="1">
    <source>
        <dbReference type="Pfam" id="PF01973"/>
    </source>
</evidence>
<dbReference type="PANTHER" id="PTHR41786:SF1">
    <property type="entry name" value="6-HYDROXYMETHYLPTERIN DIPHOSPHOKINASE MPTE-LIKE DOMAIN-CONTAINING PROTEIN"/>
    <property type="match status" value="1"/>
</dbReference>
<comment type="caution">
    <text evidence="2">The sequence shown here is derived from an EMBL/GenBank/DDBJ whole genome shotgun (WGS) entry which is preliminary data.</text>
</comment>
<dbReference type="AlphaFoldDB" id="A0A3R6FN76"/>
<reference evidence="2 3" key="1">
    <citation type="submission" date="2018-08" db="EMBL/GenBank/DDBJ databases">
        <title>A genome reference for cultivated species of the human gut microbiota.</title>
        <authorList>
            <person name="Zou Y."/>
            <person name="Xue W."/>
            <person name="Luo G."/>
        </authorList>
    </citation>
    <scope>NUCLEOTIDE SEQUENCE [LARGE SCALE GENOMIC DNA]</scope>
    <source>
        <strain evidence="2 3">AM27-11</strain>
    </source>
</reference>
<evidence type="ECO:0000313" key="2">
    <source>
        <dbReference type="EMBL" id="RHE99989.1"/>
    </source>
</evidence>
<dbReference type="Pfam" id="PF01973">
    <property type="entry name" value="MptE-like"/>
    <property type="match status" value="1"/>
</dbReference>
<dbReference type="EMBL" id="QSKW01000002">
    <property type="protein sequence ID" value="RHE99989.1"/>
    <property type="molecule type" value="Genomic_DNA"/>
</dbReference>
<name>A0A3R6FN76_9FIRM</name>
<evidence type="ECO:0000313" key="3">
    <source>
        <dbReference type="Proteomes" id="UP000286271"/>
    </source>
</evidence>
<organism evidence="2 3">
    <name type="scientific">Roseburia inulinivorans</name>
    <dbReference type="NCBI Taxonomy" id="360807"/>
    <lineage>
        <taxon>Bacteria</taxon>
        <taxon>Bacillati</taxon>
        <taxon>Bacillota</taxon>
        <taxon>Clostridia</taxon>
        <taxon>Lachnospirales</taxon>
        <taxon>Lachnospiraceae</taxon>
        <taxon>Roseburia</taxon>
    </lineage>
</organism>